<evidence type="ECO:0000313" key="3">
    <source>
        <dbReference type="Proteomes" id="UP000198398"/>
    </source>
</evidence>
<dbReference type="RefSeq" id="WP_089066560.1">
    <property type="nucleotide sequence ID" value="NZ_CP022318.1"/>
</dbReference>
<evidence type="ECO:0000256" key="1">
    <source>
        <dbReference type="SAM" id="MobiDB-lite"/>
    </source>
</evidence>
<sequence length="148" mass="16227">MSPAPPASEEPTRRSSVYLTPEDLRDVRSAYIVDFDHRPGSPGSFGLWAAGAIGELAALTVEERQTVRERLGLAGAGANRSQQLLVPDDVADAVGDAMRQDRLAGVVDRSRSVFYSYALRWQAREAARRAGMDQLPEPPARLPRLDLR</sequence>
<organism evidence="2 3">
    <name type="scientific">Brachybacterium avium</name>
    <dbReference type="NCBI Taxonomy" id="2017485"/>
    <lineage>
        <taxon>Bacteria</taxon>
        <taxon>Bacillati</taxon>
        <taxon>Actinomycetota</taxon>
        <taxon>Actinomycetes</taxon>
        <taxon>Micrococcales</taxon>
        <taxon>Dermabacteraceae</taxon>
        <taxon>Brachybacterium</taxon>
    </lineage>
</organism>
<keyword evidence="2" id="KW-0614">Plasmid</keyword>
<geneLocation type="plasmid" evidence="2 3">
    <name>unnamed2</name>
</geneLocation>
<keyword evidence="3" id="KW-1185">Reference proteome</keyword>
<accession>A0A220UH65</accession>
<dbReference type="KEGG" id="brv:CFK39_15900"/>
<name>A0A220UH65_9MICO</name>
<dbReference type="EMBL" id="CP022318">
    <property type="protein sequence ID" value="ASK67330.1"/>
    <property type="molecule type" value="Genomic_DNA"/>
</dbReference>
<proteinExistence type="predicted"/>
<feature type="region of interest" description="Disordered" evidence="1">
    <location>
        <begin position="129"/>
        <end position="148"/>
    </location>
</feature>
<gene>
    <name evidence="2" type="ORF">CFK39_15900</name>
</gene>
<evidence type="ECO:0000313" key="2">
    <source>
        <dbReference type="EMBL" id="ASK67330.1"/>
    </source>
</evidence>
<protein>
    <submittedName>
        <fullName evidence="2">Uncharacterized protein</fullName>
    </submittedName>
</protein>
<reference evidence="2 3" key="1">
    <citation type="submission" date="2017-07" db="EMBL/GenBank/DDBJ databases">
        <title>Brachybacterium sp. VR2415.</title>
        <authorList>
            <person name="Tak E.J."/>
            <person name="Bae J.-W."/>
        </authorList>
    </citation>
    <scope>NUCLEOTIDE SEQUENCE [LARGE SCALE GENOMIC DNA]</scope>
    <source>
        <strain evidence="2 3">VR2415</strain>
        <plasmid evidence="2 3">unnamed2</plasmid>
    </source>
</reference>
<dbReference type="OrthoDB" id="9836130at2"/>
<dbReference type="AlphaFoldDB" id="A0A220UH65"/>
<dbReference type="Proteomes" id="UP000198398">
    <property type="component" value="Plasmid unnamed2"/>
</dbReference>